<protein>
    <recommendedName>
        <fullName evidence="4">Single-stranded DNA-binding protein</fullName>
    </recommendedName>
</protein>
<dbReference type="InterPro" id="IPR012340">
    <property type="entry name" value="NA-bd_OB-fold"/>
</dbReference>
<keyword evidence="3" id="KW-1185">Reference proteome</keyword>
<feature type="region of interest" description="Disordered" evidence="1">
    <location>
        <begin position="101"/>
        <end position="144"/>
    </location>
</feature>
<organism evidence="2 3">
    <name type="scientific">Enterobacter phage Ec_L1</name>
    <dbReference type="NCBI Taxonomy" id="2070180"/>
    <lineage>
        <taxon>Viruses</taxon>
        <taxon>Duplodnaviria</taxon>
        <taxon>Heunggongvirae</taxon>
        <taxon>Uroviricota</taxon>
        <taxon>Caudoviricetes</taxon>
        <taxon>Drexlerviridae</taxon>
        <taxon>Eclunavirus</taxon>
        <taxon>Eclunavirus EcL1</taxon>
    </lineage>
</organism>
<dbReference type="SUPFAM" id="SSF50249">
    <property type="entry name" value="Nucleic acid-binding proteins"/>
    <property type="match status" value="1"/>
</dbReference>
<sequence>MPHIITGEIRKEPRIHNETTFIVELSESYKNREGTREYTNYTFFFNAKTDGLLNWYRDAFQVGKVITVQCDQLKTNIRDHNGTTYVTLQPAGFAQLIFSQRSQQQSGGWGEPQQPQGNQQQRQQQSKPKPQNNPPMDFDDDIPF</sequence>
<evidence type="ECO:0008006" key="4">
    <source>
        <dbReference type="Google" id="ProtNLM"/>
    </source>
</evidence>
<feature type="compositionally biased region" description="Low complexity" evidence="1">
    <location>
        <begin position="101"/>
        <end position="130"/>
    </location>
</feature>
<evidence type="ECO:0000313" key="2">
    <source>
        <dbReference type="EMBL" id="AUV57196.1"/>
    </source>
</evidence>
<gene>
    <name evidence="2" type="ORF">Ec82</name>
</gene>
<dbReference type="EMBL" id="MG732930">
    <property type="protein sequence ID" value="AUV57196.1"/>
    <property type="molecule type" value="Genomic_DNA"/>
</dbReference>
<evidence type="ECO:0000256" key="1">
    <source>
        <dbReference type="SAM" id="MobiDB-lite"/>
    </source>
</evidence>
<dbReference type="Proteomes" id="UP000241856">
    <property type="component" value="Segment"/>
</dbReference>
<accession>A0A2P0WA08</accession>
<evidence type="ECO:0000313" key="3">
    <source>
        <dbReference type="Proteomes" id="UP000241856"/>
    </source>
</evidence>
<reference evidence="2 3" key="1">
    <citation type="submission" date="2017-12" db="EMBL/GenBank/DDBJ databases">
        <title>Genomic analysis of a novel phage Ec_L1 lytic to Enterobacter cloacae.</title>
        <authorList>
            <person name="Li Z."/>
            <person name="Ren H."/>
            <person name="Xu Y."/>
        </authorList>
    </citation>
    <scope>NUCLEOTIDE SEQUENCE [LARGE SCALE GENOMIC DNA]</scope>
</reference>
<name>A0A2P0WA08_9CAUD</name>
<dbReference type="OrthoDB" id="14076at10239"/>
<proteinExistence type="predicted"/>